<reference evidence="1" key="1">
    <citation type="journal article" date="2014" name="Int. J. Syst. Evol. Microbiol.">
        <title>Complete genome sequence of Corynebacterium casei LMG S-19264T (=DSM 44701T), isolated from a smear-ripened cheese.</title>
        <authorList>
            <consortium name="US DOE Joint Genome Institute (JGI-PGF)"/>
            <person name="Walter F."/>
            <person name="Albersmeier A."/>
            <person name="Kalinowski J."/>
            <person name="Ruckert C."/>
        </authorList>
    </citation>
    <scope>NUCLEOTIDE SEQUENCE</scope>
    <source>
        <strain evidence="1">VKM Ac-1401</strain>
    </source>
</reference>
<comment type="caution">
    <text evidence="1">The sequence shown here is derived from an EMBL/GenBank/DDBJ whole genome shotgun (WGS) entry which is preliminary data.</text>
</comment>
<accession>A0A9W6H9U6</accession>
<evidence type="ECO:0000313" key="1">
    <source>
        <dbReference type="EMBL" id="GLJ76158.1"/>
    </source>
</evidence>
<reference evidence="1" key="2">
    <citation type="submission" date="2023-01" db="EMBL/GenBank/DDBJ databases">
        <authorList>
            <person name="Sun Q."/>
            <person name="Evtushenko L."/>
        </authorList>
    </citation>
    <scope>NUCLEOTIDE SEQUENCE</scope>
    <source>
        <strain evidence="1">VKM Ac-1401</strain>
    </source>
</reference>
<dbReference type="AlphaFoldDB" id="A0A9W6H9U6"/>
<organism evidence="1 2">
    <name type="scientific">Leifsonia poae</name>
    <dbReference type="NCBI Taxonomy" id="110933"/>
    <lineage>
        <taxon>Bacteria</taxon>
        <taxon>Bacillati</taxon>
        <taxon>Actinomycetota</taxon>
        <taxon>Actinomycetes</taxon>
        <taxon>Micrococcales</taxon>
        <taxon>Microbacteriaceae</taxon>
        <taxon>Leifsonia</taxon>
    </lineage>
</organism>
<proteinExistence type="predicted"/>
<protein>
    <submittedName>
        <fullName evidence="1">Uncharacterized protein</fullName>
    </submittedName>
</protein>
<keyword evidence="2" id="KW-1185">Reference proteome</keyword>
<dbReference type="Proteomes" id="UP001142372">
    <property type="component" value="Unassembled WGS sequence"/>
</dbReference>
<name>A0A9W6H9U6_9MICO</name>
<sequence length="156" mass="17101">MEAIEMSEITRGATATGRMLGPAIARCGWSVWEWLARPLHYRAVHHLHVAAETHDRDRLRTFVAPTVSVVVDSGHGGPSGIRVVQGFEDASIVLEHGFTRTADVLVDERSVNNQAGLIITRAGAPIASVAVDFTGRFITMIWIRLEPAGLRHWNSV</sequence>
<dbReference type="EMBL" id="BSEN01000006">
    <property type="protein sequence ID" value="GLJ76158.1"/>
    <property type="molecule type" value="Genomic_DNA"/>
</dbReference>
<gene>
    <name evidence="1" type="ORF">GCM10017584_17320</name>
</gene>
<evidence type="ECO:0000313" key="2">
    <source>
        <dbReference type="Proteomes" id="UP001142372"/>
    </source>
</evidence>